<accession>A0ACA9K047</accession>
<sequence length="101" mass="11413">MYLQTYYSPPTIERSTSHEAISAADNTSMFEDHISNFFEYTIKRANENNTLYEVNQYLAQDFLAIPSTSVASEQIFSCAGRTINDDRVSLDPDTVTALICQ</sequence>
<keyword evidence="2" id="KW-1185">Reference proteome</keyword>
<organism evidence="1 2">
    <name type="scientific">Scutellospora calospora</name>
    <dbReference type="NCBI Taxonomy" id="85575"/>
    <lineage>
        <taxon>Eukaryota</taxon>
        <taxon>Fungi</taxon>
        <taxon>Fungi incertae sedis</taxon>
        <taxon>Mucoromycota</taxon>
        <taxon>Glomeromycotina</taxon>
        <taxon>Glomeromycetes</taxon>
        <taxon>Diversisporales</taxon>
        <taxon>Gigasporaceae</taxon>
        <taxon>Scutellospora</taxon>
    </lineage>
</organism>
<dbReference type="EMBL" id="CAJVPM010000431">
    <property type="protein sequence ID" value="CAG8444337.1"/>
    <property type="molecule type" value="Genomic_DNA"/>
</dbReference>
<name>A0ACA9K047_9GLOM</name>
<dbReference type="Proteomes" id="UP000789860">
    <property type="component" value="Unassembled WGS sequence"/>
</dbReference>
<evidence type="ECO:0000313" key="1">
    <source>
        <dbReference type="EMBL" id="CAG8444337.1"/>
    </source>
</evidence>
<evidence type="ECO:0000313" key="2">
    <source>
        <dbReference type="Proteomes" id="UP000789860"/>
    </source>
</evidence>
<protein>
    <submittedName>
        <fullName evidence="1">10974_t:CDS:1</fullName>
    </submittedName>
</protein>
<proteinExistence type="predicted"/>
<comment type="caution">
    <text evidence="1">The sequence shown here is derived from an EMBL/GenBank/DDBJ whole genome shotgun (WGS) entry which is preliminary data.</text>
</comment>
<gene>
    <name evidence="1" type="ORF">SCALOS_LOCUS831</name>
</gene>
<reference evidence="1" key="1">
    <citation type="submission" date="2021-06" db="EMBL/GenBank/DDBJ databases">
        <authorList>
            <person name="Kallberg Y."/>
            <person name="Tangrot J."/>
            <person name="Rosling A."/>
        </authorList>
    </citation>
    <scope>NUCLEOTIDE SEQUENCE</scope>
    <source>
        <strain evidence="1">AU212A</strain>
    </source>
</reference>